<dbReference type="Proteomes" id="UP000054623">
    <property type="component" value="Unassembled WGS sequence"/>
</dbReference>
<proteinExistence type="predicted"/>
<dbReference type="GO" id="GO:0046872">
    <property type="term" value="F:metal ion binding"/>
    <property type="evidence" value="ECO:0007669"/>
    <property type="project" value="UniProtKB-KW"/>
</dbReference>
<dbReference type="InterPro" id="IPR013651">
    <property type="entry name" value="ATP-grasp_RimK-type"/>
</dbReference>
<accession>A0A0W1JHE5</accession>
<organism evidence="6 7">
    <name type="scientific">Desulfitobacterium hafniense</name>
    <name type="common">Desulfitobacterium frappieri</name>
    <dbReference type="NCBI Taxonomy" id="49338"/>
    <lineage>
        <taxon>Bacteria</taxon>
        <taxon>Bacillati</taxon>
        <taxon>Bacillota</taxon>
        <taxon>Clostridia</taxon>
        <taxon>Eubacteriales</taxon>
        <taxon>Desulfitobacteriaceae</taxon>
        <taxon>Desulfitobacterium</taxon>
    </lineage>
</organism>
<feature type="domain" description="ATP-grasp" evidence="5">
    <location>
        <begin position="112"/>
        <end position="290"/>
    </location>
</feature>
<keyword evidence="3 4" id="KW-0067">ATP-binding</keyword>
<evidence type="ECO:0000256" key="1">
    <source>
        <dbReference type="ARBA" id="ARBA00022723"/>
    </source>
</evidence>
<dbReference type="GO" id="GO:0005737">
    <property type="term" value="C:cytoplasm"/>
    <property type="evidence" value="ECO:0007669"/>
    <property type="project" value="TreeGrafter"/>
</dbReference>
<name>A0A0W1JHE5_DESHA</name>
<gene>
    <name evidence="6" type="ORF">AT727_05915</name>
</gene>
<evidence type="ECO:0000313" key="6">
    <source>
        <dbReference type="EMBL" id="KTE91132.1"/>
    </source>
</evidence>
<dbReference type="PROSITE" id="PS50975">
    <property type="entry name" value="ATP_GRASP"/>
    <property type="match status" value="1"/>
</dbReference>
<comment type="caution">
    <text evidence="6">The sequence shown here is derived from an EMBL/GenBank/DDBJ whole genome shotgun (WGS) entry which is preliminary data.</text>
</comment>
<dbReference type="GO" id="GO:0005524">
    <property type="term" value="F:ATP binding"/>
    <property type="evidence" value="ECO:0007669"/>
    <property type="project" value="UniProtKB-UniRule"/>
</dbReference>
<dbReference type="SUPFAM" id="SSF56059">
    <property type="entry name" value="Glutathione synthetase ATP-binding domain-like"/>
    <property type="match status" value="1"/>
</dbReference>
<dbReference type="AlphaFoldDB" id="A0A0W1JHE5"/>
<sequence length="297" mass="32570">MTRRIGILGTEQGPQVQVLAEALRQRKAEVVLIDPKRLTCFLPEGRTLYRRPDGGEIWLEELAGLIVRSLPGGSLEQVIYRVNALHFLEKRGLKLFNSASLLEKTVDKSYTSVLLAAAGLPVPRTIVTERLDQALEAVAGMGKTVVKPVFGSLGRGIVLLEDPDTAYRAFRALEMGRYVYYLQEFLPNANEDYRLFVIGDQVVGAMRRKADGWKTNIACGGSAEKYDPPPEIADLALKSAKLLQAEYLGVDILISRGQPYVIEANGIPGWAGLQTVTEKNIAALLADYVLEEIGNGS</sequence>
<dbReference type="Gene3D" id="3.30.470.20">
    <property type="entry name" value="ATP-grasp fold, B domain"/>
    <property type="match status" value="1"/>
</dbReference>
<dbReference type="Gene3D" id="3.40.50.20">
    <property type="match status" value="1"/>
</dbReference>
<evidence type="ECO:0000256" key="3">
    <source>
        <dbReference type="ARBA" id="ARBA00022840"/>
    </source>
</evidence>
<dbReference type="Gene3D" id="3.30.1490.20">
    <property type="entry name" value="ATP-grasp fold, A domain"/>
    <property type="match status" value="1"/>
</dbReference>
<evidence type="ECO:0000259" key="5">
    <source>
        <dbReference type="PROSITE" id="PS50975"/>
    </source>
</evidence>
<reference evidence="6 7" key="1">
    <citation type="submission" date="2015-12" db="EMBL/GenBank/DDBJ databases">
        <title>Draft Genome Sequence of Desulfitobacterium hafniense Strain DH, a Sulfate-reducing Bacterium Isolated from Paddy Soils.</title>
        <authorList>
            <person name="Bao P."/>
            <person name="Zhang X."/>
            <person name="Li G."/>
        </authorList>
    </citation>
    <scope>NUCLEOTIDE SEQUENCE [LARGE SCALE GENOMIC DNA]</scope>
    <source>
        <strain evidence="6 7">DH</strain>
    </source>
</reference>
<keyword evidence="1" id="KW-0479">Metal-binding</keyword>
<dbReference type="EMBL" id="LOCK01000028">
    <property type="protein sequence ID" value="KTE91132.1"/>
    <property type="molecule type" value="Genomic_DNA"/>
</dbReference>
<dbReference type="PANTHER" id="PTHR21621:SF0">
    <property type="entry name" value="BETA-CITRYLGLUTAMATE SYNTHASE B-RELATED"/>
    <property type="match status" value="1"/>
</dbReference>
<evidence type="ECO:0000256" key="2">
    <source>
        <dbReference type="ARBA" id="ARBA00022741"/>
    </source>
</evidence>
<evidence type="ECO:0000313" key="7">
    <source>
        <dbReference type="Proteomes" id="UP000054623"/>
    </source>
</evidence>
<dbReference type="RefSeq" id="WP_058491432.1">
    <property type="nucleotide sequence ID" value="NZ_LOCK01000028.1"/>
</dbReference>
<dbReference type="InterPro" id="IPR013815">
    <property type="entry name" value="ATP_grasp_subdomain_1"/>
</dbReference>
<dbReference type="OrthoDB" id="9786585at2"/>
<keyword evidence="2 4" id="KW-0547">Nucleotide-binding</keyword>
<dbReference type="GO" id="GO:0016879">
    <property type="term" value="F:ligase activity, forming carbon-nitrogen bonds"/>
    <property type="evidence" value="ECO:0007669"/>
    <property type="project" value="TreeGrafter"/>
</dbReference>
<protein>
    <recommendedName>
        <fullName evidence="5">ATP-grasp domain-containing protein</fullName>
    </recommendedName>
</protein>
<evidence type="ECO:0000256" key="4">
    <source>
        <dbReference type="PROSITE-ProRule" id="PRU00409"/>
    </source>
</evidence>
<dbReference type="NCBIfam" id="TIGR00768">
    <property type="entry name" value="rimK_fam"/>
    <property type="match status" value="1"/>
</dbReference>
<dbReference type="InterPro" id="IPR004666">
    <property type="entry name" value="Rp_bS6_RimK/Lys_biosynth_LsyX"/>
</dbReference>
<dbReference type="InterPro" id="IPR011761">
    <property type="entry name" value="ATP-grasp"/>
</dbReference>
<dbReference type="PANTHER" id="PTHR21621">
    <property type="entry name" value="RIBOSOMAL PROTEIN S6 MODIFICATION PROTEIN"/>
    <property type="match status" value="1"/>
</dbReference>
<dbReference type="Pfam" id="PF08443">
    <property type="entry name" value="RimK"/>
    <property type="match status" value="1"/>
</dbReference>